<feature type="transmembrane region" description="Helical" evidence="7">
    <location>
        <begin position="198"/>
        <end position="217"/>
    </location>
</feature>
<evidence type="ECO:0000256" key="7">
    <source>
        <dbReference type="HAMAP-Rule" id="MF_01207"/>
    </source>
</evidence>
<evidence type="ECO:0000256" key="6">
    <source>
        <dbReference type="ARBA" id="ARBA00023136"/>
    </source>
</evidence>
<keyword evidence="2 7" id="KW-0813">Transport</keyword>
<evidence type="ECO:0000256" key="1">
    <source>
        <dbReference type="ARBA" id="ARBA00004141"/>
    </source>
</evidence>
<dbReference type="GO" id="GO:0016679">
    <property type="term" value="F:oxidoreductase activity, acting on diphenols and related substances as donors"/>
    <property type="evidence" value="ECO:0007669"/>
    <property type="project" value="TreeGrafter"/>
</dbReference>
<dbReference type="PANTHER" id="PTHR36964:SF1">
    <property type="entry name" value="PROTEIN-METHIONINE-SULFOXIDE REDUCTASE HEME-BINDING SUBUNIT MSRQ"/>
    <property type="match status" value="1"/>
</dbReference>
<evidence type="ECO:0000256" key="5">
    <source>
        <dbReference type="ARBA" id="ARBA00023004"/>
    </source>
</evidence>
<evidence type="ECO:0000313" key="11">
    <source>
        <dbReference type="Proteomes" id="UP000274097"/>
    </source>
</evidence>
<feature type="transmembrane region" description="Helical" evidence="7">
    <location>
        <begin position="101"/>
        <end position="120"/>
    </location>
</feature>
<gene>
    <name evidence="7" type="primary">msrQ</name>
    <name evidence="9" type="ORF">D6Z83_16095</name>
    <name evidence="10" type="ORF">EBE87_23655</name>
</gene>
<comment type="subcellular location">
    <subcellularLocation>
        <location evidence="7">Cell membrane</location>
        <topology evidence="7">Multi-pass membrane protein</topology>
    </subcellularLocation>
    <subcellularLocation>
        <location evidence="1">Membrane</location>
        <topology evidence="1">Multi-pass membrane protein</topology>
    </subcellularLocation>
</comment>
<keyword evidence="5 7" id="KW-0408">Iron</keyword>
<sequence length="315" mass="34452">MRDDSRMPARMTARALSAPAPFLSAPWRDRQGEFSPFKLAVLVGLCLPALWLAWLAATYSLGPRPYTEAIHLTGLWAIRILLLSLLVTPLRQMLRQPRVMLVRRMVGVAAMVYALAHLLLYVSDTGFDLGKVVSEIVLRFYLTIGFIALAGLVALGVTSTDGWVKRMGGKRWQLLHRIVYGIAILGLVHFVLQTKLDVTEAMLTAGLFLWLMGYRLLSPKGAAPPLWRLALLVPLAALGTALLEAGWYGIGTGAPFWPVLMANLDVEFGLRPALWVGIVSAGMLVVGILGRRLQARKPPRRRGAAPAKEAHAVGP</sequence>
<dbReference type="InParanoid" id="A0A3A9JF08"/>
<keyword evidence="7" id="KW-0249">Electron transport</keyword>
<protein>
    <recommendedName>
        <fullName evidence="7">Protein-methionine-sulfoxide reductase heme-binding subunit MsrQ</fullName>
    </recommendedName>
    <alternativeName>
        <fullName evidence="7">Flavocytochrome MsrQ</fullName>
    </alternativeName>
</protein>
<evidence type="ECO:0000313" key="12">
    <source>
        <dbReference type="Proteomes" id="UP000278036"/>
    </source>
</evidence>
<evidence type="ECO:0000256" key="4">
    <source>
        <dbReference type="ARBA" id="ARBA00022989"/>
    </source>
</evidence>
<dbReference type="EMBL" id="RAQU01000103">
    <property type="protein sequence ID" value="RKK03145.1"/>
    <property type="molecule type" value="Genomic_DNA"/>
</dbReference>
<keyword evidence="6 7" id="KW-0472">Membrane</keyword>
<dbReference type="GO" id="GO:0046872">
    <property type="term" value="F:metal ion binding"/>
    <property type="evidence" value="ECO:0007669"/>
    <property type="project" value="UniProtKB-KW"/>
</dbReference>
<feature type="transmembrane region" description="Helical" evidence="7">
    <location>
        <begin position="69"/>
        <end position="89"/>
    </location>
</feature>
<dbReference type="GO" id="GO:0010181">
    <property type="term" value="F:FMN binding"/>
    <property type="evidence" value="ECO:0007669"/>
    <property type="project" value="UniProtKB-UniRule"/>
</dbReference>
<proteinExistence type="inferred from homology"/>
<feature type="transmembrane region" description="Helical" evidence="7">
    <location>
        <begin position="229"/>
        <end position="250"/>
    </location>
</feature>
<evidence type="ECO:0000256" key="3">
    <source>
        <dbReference type="ARBA" id="ARBA00022692"/>
    </source>
</evidence>
<evidence type="ECO:0000313" key="10">
    <source>
        <dbReference type="EMBL" id="RMI17233.1"/>
    </source>
</evidence>
<evidence type="ECO:0000256" key="2">
    <source>
        <dbReference type="ARBA" id="ARBA00022448"/>
    </source>
</evidence>
<comment type="function">
    <text evidence="7">Part of the MsrPQ system that repairs oxidized periplasmic proteins containing methionine sulfoxide residues (Met-O), using respiratory chain electrons. Thus protects these proteins from oxidative-stress damage caused by reactive species of oxygen and chlorine generated by the host defense mechanisms. MsrPQ is essential for the maintenance of envelope integrity under bleach stress, rescuing a wide series of structurally unrelated periplasmic proteins from methionine oxidation. MsrQ provides electrons for reduction to the reductase catalytic subunit MsrP, using the quinone pool of the respiratory chain.</text>
</comment>
<keyword evidence="4 7" id="KW-1133">Transmembrane helix</keyword>
<feature type="transmembrane region" description="Helical" evidence="7">
    <location>
        <begin position="174"/>
        <end position="192"/>
    </location>
</feature>
<keyword evidence="7" id="KW-1003">Cell membrane</keyword>
<comment type="cofactor">
    <cofactor evidence="7">
        <name>FMN</name>
        <dbReference type="ChEBI" id="CHEBI:58210"/>
    </cofactor>
    <text evidence="7">Binds 1 FMN per subunit.</text>
</comment>
<keyword evidence="7" id="KW-0349">Heme</keyword>
<dbReference type="Proteomes" id="UP000274097">
    <property type="component" value="Unassembled WGS sequence"/>
</dbReference>
<dbReference type="Pfam" id="PF01794">
    <property type="entry name" value="Ferric_reduct"/>
    <property type="match status" value="1"/>
</dbReference>
<keyword evidence="7" id="KW-0479">Metal-binding</keyword>
<comment type="caution">
    <text evidence="9">The sequence shown here is derived from an EMBL/GenBank/DDBJ whole genome shotgun (WGS) entry which is preliminary data.</text>
</comment>
<dbReference type="GO" id="GO:0030091">
    <property type="term" value="P:protein repair"/>
    <property type="evidence" value="ECO:0007669"/>
    <property type="project" value="UniProtKB-UniRule"/>
</dbReference>
<comment type="caution">
    <text evidence="7">Lacks conserved residue(s) required for the propagation of feature annotation.</text>
</comment>
<feature type="transmembrane region" description="Helical" evidence="7">
    <location>
        <begin position="37"/>
        <end position="57"/>
    </location>
</feature>
<comment type="cofactor">
    <cofactor evidence="7">
        <name>heme b</name>
        <dbReference type="ChEBI" id="CHEBI:60344"/>
    </cofactor>
    <text evidence="7">Binds 1 heme b (iron(II)-protoporphyrin IX) group per subunit.</text>
</comment>
<feature type="domain" description="Ferric oxidoreductase" evidence="8">
    <location>
        <begin position="73"/>
        <end position="186"/>
    </location>
</feature>
<comment type="similarity">
    <text evidence="7">Belongs to the MsrQ family.</text>
</comment>
<dbReference type="Proteomes" id="UP000278036">
    <property type="component" value="Unassembled WGS sequence"/>
</dbReference>
<evidence type="ECO:0000259" key="8">
    <source>
        <dbReference type="Pfam" id="PF01794"/>
    </source>
</evidence>
<feature type="transmembrane region" description="Helical" evidence="7">
    <location>
        <begin position="140"/>
        <end position="162"/>
    </location>
</feature>
<dbReference type="EMBL" id="RFLX01000035">
    <property type="protein sequence ID" value="RMI17233.1"/>
    <property type="molecule type" value="Genomic_DNA"/>
</dbReference>
<keyword evidence="3 7" id="KW-0812">Transmembrane</keyword>
<dbReference type="PANTHER" id="PTHR36964">
    <property type="entry name" value="PROTEIN-METHIONINE-SULFOXIDE REDUCTASE HEME-BINDING SUBUNIT MSRQ"/>
    <property type="match status" value="1"/>
</dbReference>
<name>A0A3A9JF08_9PROT</name>
<keyword evidence="7" id="KW-0285">Flavoprotein</keyword>
<comment type="subunit">
    <text evidence="7">Heterodimer of a catalytic subunit (MsrP) and a heme-binding subunit (MsrQ).</text>
</comment>
<evidence type="ECO:0000313" key="9">
    <source>
        <dbReference type="EMBL" id="RKK03145.1"/>
    </source>
</evidence>
<dbReference type="HAMAP" id="MF_01207">
    <property type="entry name" value="MsrQ"/>
    <property type="match status" value="1"/>
</dbReference>
<dbReference type="AlphaFoldDB" id="A0A3A9JF08"/>
<keyword evidence="7" id="KW-0288">FMN</keyword>
<accession>A0A3A9JF08</accession>
<dbReference type="InterPro" id="IPR022837">
    <property type="entry name" value="MsrQ-like"/>
</dbReference>
<keyword evidence="11" id="KW-1185">Reference proteome</keyword>
<dbReference type="GO" id="GO:0020037">
    <property type="term" value="F:heme binding"/>
    <property type="evidence" value="ECO:0007669"/>
    <property type="project" value="UniProtKB-UniRule"/>
</dbReference>
<dbReference type="GO" id="GO:0009055">
    <property type="term" value="F:electron transfer activity"/>
    <property type="evidence" value="ECO:0007669"/>
    <property type="project" value="UniProtKB-UniRule"/>
</dbReference>
<dbReference type="InterPro" id="IPR013130">
    <property type="entry name" value="Fe3_Rdtase_TM_dom"/>
</dbReference>
<dbReference type="FunCoup" id="A0A3A9JF08">
    <property type="interactions" value="53"/>
</dbReference>
<organism evidence="9 12">
    <name type="scientific">Teichococcus wenyumeiae</name>
    <dbReference type="NCBI Taxonomy" id="2478470"/>
    <lineage>
        <taxon>Bacteria</taxon>
        <taxon>Pseudomonadati</taxon>
        <taxon>Pseudomonadota</taxon>
        <taxon>Alphaproteobacteria</taxon>
        <taxon>Acetobacterales</taxon>
        <taxon>Roseomonadaceae</taxon>
        <taxon>Roseomonas</taxon>
    </lineage>
</organism>
<dbReference type="GO" id="GO:0005886">
    <property type="term" value="C:plasma membrane"/>
    <property type="evidence" value="ECO:0007669"/>
    <property type="project" value="UniProtKB-SubCell"/>
</dbReference>
<dbReference type="OrthoDB" id="9788328at2"/>
<feature type="transmembrane region" description="Helical" evidence="7">
    <location>
        <begin position="270"/>
        <end position="290"/>
    </location>
</feature>
<reference evidence="9 12" key="1">
    <citation type="submission" date="2018-09" db="EMBL/GenBank/DDBJ databases">
        <title>Roseomonas sp. nov., isolated from feces of Tibetan antelopes in the Qinghai-Tibet plateau, China.</title>
        <authorList>
            <person name="Tian Z."/>
        </authorList>
    </citation>
    <scope>NUCLEOTIDE SEQUENCE [LARGE SCALE GENOMIC DNA]</scope>
    <source>
        <strain evidence="10 11">Z23</strain>
        <strain evidence="9 12">Z24</strain>
    </source>
</reference>